<protein>
    <submittedName>
        <fullName evidence="1">Uncharacterized protein</fullName>
    </submittedName>
</protein>
<organism evidence="1 2">
    <name type="scientific">Nitrosovibrio tenuis</name>
    <dbReference type="NCBI Taxonomy" id="1233"/>
    <lineage>
        <taxon>Bacteria</taxon>
        <taxon>Pseudomonadati</taxon>
        <taxon>Pseudomonadota</taxon>
        <taxon>Betaproteobacteria</taxon>
        <taxon>Nitrosomonadales</taxon>
        <taxon>Nitrosomonadaceae</taxon>
        <taxon>Nitrosovibrio</taxon>
    </lineage>
</organism>
<proteinExistence type="predicted"/>
<name>A0A1H7KGL3_9PROT</name>
<gene>
    <name evidence="1" type="ORF">SAMN05216387_103221</name>
</gene>
<reference evidence="1 2" key="1">
    <citation type="submission" date="2016-10" db="EMBL/GenBank/DDBJ databases">
        <authorList>
            <person name="de Groot N.N."/>
        </authorList>
    </citation>
    <scope>NUCLEOTIDE SEQUENCE [LARGE SCALE GENOMIC DNA]</scope>
    <source>
        <strain evidence="1 2">Nv1</strain>
    </source>
</reference>
<dbReference type="Proteomes" id="UP000198620">
    <property type="component" value="Unassembled WGS sequence"/>
</dbReference>
<evidence type="ECO:0000313" key="1">
    <source>
        <dbReference type="EMBL" id="SEK85929.1"/>
    </source>
</evidence>
<accession>A0A1H7KGL3</accession>
<dbReference type="AlphaFoldDB" id="A0A1H7KGL3"/>
<dbReference type="EMBL" id="FOBH01000003">
    <property type="protein sequence ID" value="SEK85929.1"/>
    <property type="molecule type" value="Genomic_DNA"/>
</dbReference>
<evidence type="ECO:0000313" key="2">
    <source>
        <dbReference type="Proteomes" id="UP000198620"/>
    </source>
</evidence>
<sequence>MVVMVEPRGLLNSFAQLVRLIRPLNSFRFLLGYVFPHDNVF</sequence>
<keyword evidence="2" id="KW-1185">Reference proteome</keyword>